<gene>
    <name evidence="1" type="ORF">NUTIK01_00270</name>
</gene>
<name>A0ABQ6P2G6_9SPHN</name>
<evidence type="ECO:0000313" key="2">
    <source>
        <dbReference type="Proteomes" id="UP001187221"/>
    </source>
</evidence>
<keyword evidence="2" id="KW-1185">Reference proteome</keyword>
<dbReference type="Proteomes" id="UP001187221">
    <property type="component" value="Unassembled WGS sequence"/>
</dbReference>
<organism evidence="1 2">
    <name type="scientific">Novosphingobium pituita</name>
    <dbReference type="NCBI Taxonomy" id="3056842"/>
    <lineage>
        <taxon>Bacteria</taxon>
        <taxon>Pseudomonadati</taxon>
        <taxon>Pseudomonadota</taxon>
        <taxon>Alphaproteobacteria</taxon>
        <taxon>Sphingomonadales</taxon>
        <taxon>Sphingomonadaceae</taxon>
        <taxon>Novosphingobium</taxon>
    </lineage>
</organism>
<evidence type="ECO:0000313" key="1">
    <source>
        <dbReference type="EMBL" id="GMM59250.1"/>
    </source>
</evidence>
<proteinExistence type="predicted"/>
<reference evidence="1 2" key="1">
    <citation type="submission" date="2023-06" db="EMBL/GenBank/DDBJ databases">
        <title>Draft genome sequence of Novosphingobium sp. strain IK01.</title>
        <authorList>
            <person name="Hatamoto M."/>
            <person name="Ikarashi T."/>
            <person name="Yamaguchi T."/>
        </authorList>
    </citation>
    <scope>NUCLEOTIDE SEQUENCE [LARGE SCALE GENOMIC DNA]</scope>
    <source>
        <strain evidence="1 2">IK01</strain>
    </source>
</reference>
<dbReference type="RefSeq" id="WP_317973114.1">
    <property type="nucleotide sequence ID" value="NZ_BTFW01000001.1"/>
</dbReference>
<dbReference type="EMBL" id="BTFW01000001">
    <property type="protein sequence ID" value="GMM59250.1"/>
    <property type="molecule type" value="Genomic_DNA"/>
</dbReference>
<protein>
    <submittedName>
        <fullName evidence="1">Uncharacterized protein</fullName>
    </submittedName>
</protein>
<sequence length="79" mass="8663">MSFGATLVAIVAILAWASLRHRRHAAPNEDQAGADRVANAALAREVAGLRERVEVLERILTDRRDSSSSLAREIEALRD</sequence>
<accession>A0ABQ6P2G6</accession>
<comment type="caution">
    <text evidence="1">The sequence shown here is derived from an EMBL/GenBank/DDBJ whole genome shotgun (WGS) entry which is preliminary data.</text>
</comment>